<reference evidence="1" key="1">
    <citation type="journal article" date="2011" name="PLoS ONE">
        <title>The entomopathogenic bacterial endosymbionts xenorhabdus and photorhabdus: convergent lifestyles from divergent genomes.</title>
        <authorList>
            <person name="Chaston J.M."/>
            <person name="Suen G."/>
            <person name="Tucker S.L."/>
            <person name="Andersen A.W."/>
            <person name="Bhasin A."/>
            <person name="Bode E."/>
            <person name="Bode H.B."/>
            <person name="Brachmann A.O."/>
            <person name="Cowles C.E."/>
            <person name="Cowles K.N."/>
            <person name="Darby C."/>
            <person name="de Leon L."/>
            <person name="Drace K."/>
            <person name="Du Z."/>
            <person name="Givaudan A."/>
            <person name="Herbert Tran E.E."/>
            <person name="Jewell K.A."/>
            <person name="Knack J.J."/>
            <person name="Krasomil-Osterfeld K.C."/>
            <person name="Kukor R."/>
            <person name="Lanois A."/>
            <person name="Latreille P."/>
            <person name="Leimgruber N.K."/>
            <person name="Lipke C.M."/>
            <person name="Liu R."/>
            <person name="Lu X."/>
            <person name="Martens E.C."/>
            <person name="Marri P.R."/>
            <person name="Medigue C."/>
            <person name="Menard M.L."/>
            <person name="Miller N.M."/>
            <person name="Morales-Soto N."/>
            <person name="Norton S."/>
            <person name="Ogier J.C."/>
            <person name="Orchard S.S."/>
            <person name="Park D."/>
            <person name="Park Y."/>
            <person name="Qurollo B.A."/>
            <person name="Sugar D.R."/>
            <person name="Richards G.R."/>
            <person name="Rouy Z."/>
            <person name="Slominski B."/>
            <person name="Slominski K."/>
            <person name="Snyder H."/>
            <person name="Tjaden B.C."/>
            <person name="van der Hoeven R."/>
            <person name="Welch R.D."/>
            <person name="Wheeler C."/>
            <person name="Xiang B."/>
            <person name="Barbazuk B."/>
            <person name="Gaudriault S."/>
            <person name="Goodner B."/>
            <person name="Slater S.C."/>
            <person name="Forst S."/>
            <person name="Goldman B.S."/>
            <person name="Goodrich-Blair H."/>
        </authorList>
    </citation>
    <scope>NUCLEOTIDE SEQUENCE [LARGE SCALE GENOMIC DNA]</scope>
    <source>
        <strain evidence="1">SS-2004</strain>
    </source>
</reference>
<dbReference type="HOGENOM" id="CLU_3428448_0_0_6"/>
<proteinExistence type="predicted"/>
<name>D3V1J1_XENBS</name>
<sequence>MELVKKALWRGVKQLVDLIG</sequence>
<evidence type="ECO:0000313" key="2">
    <source>
        <dbReference type="Proteomes" id="UP000002045"/>
    </source>
</evidence>
<dbReference type="AlphaFoldDB" id="D3V1J1"/>
<dbReference type="EMBL" id="FN667741">
    <property type="protein sequence ID" value="CBJ81535.1"/>
    <property type="molecule type" value="Genomic_DNA"/>
</dbReference>
<dbReference type="Proteomes" id="UP000002045">
    <property type="component" value="Chromosome"/>
</dbReference>
<organism evidence="1 2">
    <name type="scientific">Xenorhabdus bovienii (strain SS-2004)</name>
    <name type="common">Xenorhabdus nematophila subsp. bovienii</name>
    <dbReference type="NCBI Taxonomy" id="406818"/>
    <lineage>
        <taxon>Bacteria</taxon>
        <taxon>Pseudomonadati</taxon>
        <taxon>Pseudomonadota</taxon>
        <taxon>Gammaproteobacteria</taxon>
        <taxon>Enterobacterales</taxon>
        <taxon>Morganellaceae</taxon>
        <taxon>Xenorhabdus</taxon>
    </lineage>
</organism>
<accession>D3V1J1</accession>
<dbReference type="KEGG" id="xbo:XBJ1_2409"/>
<gene>
    <name evidence="1" type="ordered locus">XBJ1_2409</name>
</gene>
<evidence type="ECO:0000313" key="1">
    <source>
        <dbReference type="EMBL" id="CBJ81535.1"/>
    </source>
</evidence>
<protein>
    <submittedName>
        <fullName evidence="1">Uncharacterized protein</fullName>
    </submittedName>
</protein>